<protein>
    <submittedName>
        <fullName evidence="2">Phosphatidylinositol-3,4,5-trisphosphate 3-phosphatase and dual-specificity protein phosphatase PTEN</fullName>
    </submittedName>
</protein>
<name>A0A087UUT7_STEMI</name>
<evidence type="ECO:0000313" key="3">
    <source>
        <dbReference type="Proteomes" id="UP000054359"/>
    </source>
</evidence>
<dbReference type="Pfam" id="PF10409">
    <property type="entry name" value="PTEN_C2"/>
    <property type="match status" value="1"/>
</dbReference>
<dbReference type="Proteomes" id="UP000054359">
    <property type="component" value="Unassembled WGS sequence"/>
</dbReference>
<dbReference type="OrthoDB" id="16692at2759"/>
<dbReference type="STRING" id="407821.A0A087UUT7"/>
<sequence length="61" mass="7070">MDPIPTFNGGTCSPYFVVYQLKTKLYTSPVLEIKRNQKFLSFEIPETLPVCGDIKVEFRNR</sequence>
<dbReference type="SUPFAM" id="SSF49562">
    <property type="entry name" value="C2 domain (Calcium/lipid-binding domain, CaLB)"/>
    <property type="match status" value="1"/>
</dbReference>
<dbReference type="InterPro" id="IPR014020">
    <property type="entry name" value="Tensin_C2-dom"/>
</dbReference>
<proteinExistence type="predicted"/>
<evidence type="ECO:0000313" key="2">
    <source>
        <dbReference type="EMBL" id="KFM81126.1"/>
    </source>
</evidence>
<gene>
    <name evidence="2" type="ORF">X975_19968</name>
</gene>
<dbReference type="AlphaFoldDB" id="A0A087UUT7"/>
<dbReference type="InterPro" id="IPR035892">
    <property type="entry name" value="C2_domain_sf"/>
</dbReference>
<reference evidence="2 3" key="1">
    <citation type="submission" date="2013-11" db="EMBL/GenBank/DDBJ databases">
        <title>Genome sequencing of Stegodyphus mimosarum.</title>
        <authorList>
            <person name="Bechsgaard J."/>
        </authorList>
    </citation>
    <scope>NUCLEOTIDE SEQUENCE [LARGE SCALE GENOMIC DNA]</scope>
</reference>
<dbReference type="Gene3D" id="2.60.40.1110">
    <property type="match status" value="1"/>
</dbReference>
<feature type="non-terminal residue" evidence="2">
    <location>
        <position position="61"/>
    </location>
</feature>
<keyword evidence="3" id="KW-1185">Reference proteome</keyword>
<feature type="domain" description="C2 tensin-type" evidence="1">
    <location>
        <begin position="1"/>
        <end position="61"/>
    </location>
</feature>
<dbReference type="PROSITE" id="PS51182">
    <property type="entry name" value="C2_TENSIN"/>
    <property type="match status" value="1"/>
</dbReference>
<accession>A0A087UUT7</accession>
<evidence type="ECO:0000259" key="1">
    <source>
        <dbReference type="PROSITE" id="PS51182"/>
    </source>
</evidence>
<organism evidence="2 3">
    <name type="scientific">Stegodyphus mimosarum</name>
    <name type="common">African social velvet spider</name>
    <dbReference type="NCBI Taxonomy" id="407821"/>
    <lineage>
        <taxon>Eukaryota</taxon>
        <taxon>Metazoa</taxon>
        <taxon>Ecdysozoa</taxon>
        <taxon>Arthropoda</taxon>
        <taxon>Chelicerata</taxon>
        <taxon>Arachnida</taxon>
        <taxon>Araneae</taxon>
        <taxon>Araneomorphae</taxon>
        <taxon>Entelegynae</taxon>
        <taxon>Eresoidea</taxon>
        <taxon>Eresidae</taxon>
        <taxon>Stegodyphus</taxon>
    </lineage>
</organism>
<dbReference type="EMBL" id="KK121744">
    <property type="protein sequence ID" value="KFM81126.1"/>
    <property type="molecule type" value="Genomic_DNA"/>
</dbReference>